<comment type="catalytic activity">
    <reaction evidence="10 11">
        <text>L-histidinol phosphate + 2-oxoglutarate = 3-(imidazol-4-yl)-2-oxopropyl phosphate + L-glutamate</text>
        <dbReference type="Rhea" id="RHEA:23744"/>
        <dbReference type="ChEBI" id="CHEBI:16810"/>
        <dbReference type="ChEBI" id="CHEBI:29985"/>
        <dbReference type="ChEBI" id="CHEBI:57766"/>
        <dbReference type="ChEBI" id="CHEBI:57980"/>
        <dbReference type="EC" id="2.6.1.9"/>
    </reaction>
</comment>
<dbReference type="AlphaFoldDB" id="A0A3P3VJR3"/>
<dbReference type="Pfam" id="PF00155">
    <property type="entry name" value="Aminotran_1_2"/>
    <property type="match status" value="1"/>
</dbReference>
<dbReference type="SUPFAM" id="SSF53383">
    <property type="entry name" value="PLP-dependent transferases"/>
    <property type="match status" value="1"/>
</dbReference>
<evidence type="ECO:0000256" key="3">
    <source>
        <dbReference type="ARBA" id="ARBA00007970"/>
    </source>
</evidence>
<keyword evidence="9 11" id="KW-0368">Histidine biosynthesis</keyword>
<sequence>MSRFWSAKVHDLTPYVPGEQPQDQVYIKLNTNESPYGPSPKAISAMQAACDDRLRLYPDPQGLALKESIARLYGLSSDQVFVGNGSDEVLAFSFQGFFKQDKPLLFPDISYSFYPVYCELYDIEARTLPLDSEFAIDLDQYPQENGGIIFPNPNAPTGRALSLDAIAALLERNRDSVVVVDEAYIDFGGDSAASLIPRFDNLLVIQTLSKSRALAGIRVGFALGNRELIEGLERIKNSFNSYPLDRPALAGATAAIEDREHFESSCRKVIATREWCSTALSQMGFEVIPSKANFVFASHPRHSAAELYQQLKEGGILVRYFNKARINNHLRITIGTDSEMQQLITRLEALLGNA</sequence>
<reference evidence="13 14" key="2">
    <citation type="submission" date="2018-12" db="EMBL/GenBank/DDBJ databases">
        <title>Simiduia agarivorans gen. nov., sp. nov., a marine, agarolytic bacterium isolated from shallow coastal water from Keelung, Taiwan.</title>
        <authorList>
            <person name="Shieh W.Y."/>
        </authorList>
    </citation>
    <scope>NUCLEOTIDE SEQUENCE [LARGE SCALE GENOMIC DNA]</scope>
    <source>
        <strain evidence="13 14">GTF-13</strain>
    </source>
</reference>
<dbReference type="InterPro" id="IPR004839">
    <property type="entry name" value="Aminotransferase_I/II_large"/>
</dbReference>
<protein>
    <recommendedName>
        <fullName evidence="11">Histidinol-phosphate aminotransferase</fullName>
        <ecNumber evidence="11">2.6.1.9</ecNumber>
    </recommendedName>
    <alternativeName>
        <fullName evidence="11">Imidazole acetol-phosphate transaminase</fullName>
    </alternativeName>
</protein>
<proteinExistence type="inferred from homology"/>
<comment type="cofactor">
    <cofactor evidence="1 11">
        <name>pyridoxal 5'-phosphate</name>
        <dbReference type="ChEBI" id="CHEBI:597326"/>
    </cofactor>
</comment>
<evidence type="ECO:0000256" key="2">
    <source>
        <dbReference type="ARBA" id="ARBA00005011"/>
    </source>
</evidence>
<dbReference type="InterPro" id="IPR015421">
    <property type="entry name" value="PyrdxlP-dep_Trfase_major"/>
</dbReference>
<evidence type="ECO:0000256" key="1">
    <source>
        <dbReference type="ARBA" id="ARBA00001933"/>
    </source>
</evidence>
<comment type="caution">
    <text evidence="13">The sequence shown here is derived from an EMBL/GenBank/DDBJ whole genome shotgun (WGS) entry which is preliminary data.</text>
</comment>
<evidence type="ECO:0000256" key="7">
    <source>
        <dbReference type="ARBA" id="ARBA00022679"/>
    </source>
</evidence>
<evidence type="ECO:0000259" key="12">
    <source>
        <dbReference type="Pfam" id="PF00155"/>
    </source>
</evidence>
<dbReference type="GO" id="GO:0004400">
    <property type="term" value="F:histidinol-phosphate transaminase activity"/>
    <property type="evidence" value="ECO:0007669"/>
    <property type="project" value="UniProtKB-UniRule"/>
</dbReference>
<accession>A0A3P3VJR3</accession>
<dbReference type="PANTHER" id="PTHR42885:SF2">
    <property type="entry name" value="HISTIDINOL-PHOSPHATE AMINOTRANSFERASE"/>
    <property type="match status" value="1"/>
</dbReference>
<dbReference type="CDD" id="cd00609">
    <property type="entry name" value="AAT_like"/>
    <property type="match status" value="1"/>
</dbReference>
<evidence type="ECO:0000256" key="5">
    <source>
        <dbReference type="ARBA" id="ARBA00022576"/>
    </source>
</evidence>
<evidence type="ECO:0000313" key="13">
    <source>
        <dbReference type="EMBL" id="RRJ82981.1"/>
    </source>
</evidence>
<evidence type="ECO:0000256" key="6">
    <source>
        <dbReference type="ARBA" id="ARBA00022605"/>
    </source>
</evidence>
<keyword evidence="8 11" id="KW-0663">Pyridoxal phosphate</keyword>
<dbReference type="UniPathway" id="UPA00031">
    <property type="reaction ID" value="UER00012"/>
</dbReference>
<evidence type="ECO:0000256" key="11">
    <source>
        <dbReference type="HAMAP-Rule" id="MF_01023"/>
    </source>
</evidence>
<keyword evidence="7 11" id="KW-0808">Transferase</keyword>
<evidence type="ECO:0000256" key="4">
    <source>
        <dbReference type="ARBA" id="ARBA00011738"/>
    </source>
</evidence>
<dbReference type="InterPro" id="IPR005861">
    <property type="entry name" value="HisP_aminotrans"/>
</dbReference>
<dbReference type="GO" id="GO:0030170">
    <property type="term" value="F:pyridoxal phosphate binding"/>
    <property type="evidence" value="ECO:0007669"/>
    <property type="project" value="InterPro"/>
</dbReference>
<dbReference type="Gene3D" id="3.90.1150.10">
    <property type="entry name" value="Aspartate Aminotransferase, domain 1"/>
    <property type="match status" value="1"/>
</dbReference>
<evidence type="ECO:0000256" key="8">
    <source>
        <dbReference type="ARBA" id="ARBA00022898"/>
    </source>
</evidence>
<dbReference type="HAMAP" id="MF_01023">
    <property type="entry name" value="HisC_aminotrans_2"/>
    <property type="match status" value="1"/>
</dbReference>
<dbReference type="InterPro" id="IPR015422">
    <property type="entry name" value="PyrdxlP-dep_Trfase_small"/>
</dbReference>
<dbReference type="EMBL" id="QWEZ01000002">
    <property type="protein sequence ID" value="RRJ82981.1"/>
    <property type="molecule type" value="Genomic_DNA"/>
</dbReference>
<comment type="similarity">
    <text evidence="3 11">Belongs to the class-II pyridoxal-phosphate-dependent aminotransferase family. Histidinol-phosphate aminotransferase subfamily.</text>
</comment>
<keyword evidence="5 11" id="KW-0032">Aminotransferase</keyword>
<dbReference type="PANTHER" id="PTHR42885">
    <property type="entry name" value="HISTIDINOL-PHOSPHATE AMINOTRANSFERASE-RELATED"/>
    <property type="match status" value="1"/>
</dbReference>
<feature type="domain" description="Aminotransferase class I/classII large" evidence="12">
    <location>
        <begin position="26"/>
        <end position="347"/>
    </location>
</feature>
<dbReference type="PROSITE" id="PS00599">
    <property type="entry name" value="AA_TRANSFER_CLASS_2"/>
    <property type="match status" value="1"/>
</dbReference>
<feature type="modified residue" description="N6-(pyridoxal phosphate)lysine" evidence="11">
    <location>
        <position position="210"/>
    </location>
</feature>
<dbReference type="Proteomes" id="UP000280792">
    <property type="component" value="Unassembled WGS sequence"/>
</dbReference>
<organism evidence="13 14">
    <name type="scientific">Aestuariirhabdus litorea</name>
    <dbReference type="NCBI Taxonomy" id="2528527"/>
    <lineage>
        <taxon>Bacteria</taxon>
        <taxon>Pseudomonadati</taxon>
        <taxon>Pseudomonadota</taxon>
        <taxon>Gammaproteobacteria</taxon>
        <taxon>Oceanospirillales</taxon>
        <taxon>Aestuariirhabdaceae</taxon>
        <taxon>Aestuariirhabdus</taxon>
    </lineage>
</organism>
<gene>
    <name evidence="11" type="primary">hisC</name>
    <name evidence="13" type="ORF">D0544_14125</name>
</gene>
<comment type="subunit">
    <text evidence="4 11">Homodimer.</text>
</comment>
<evidence type="ECO:0000313" key="14">
    <source>
        <dbReference type="Proteomes" id="UP000280792"/>
    </source>
</evidence>
<dbReference type="GO" id="GO:0000105">
    <property type="term" value="P:L-histidine biosynthetic process"/>
    <property type="evidence" value="ECO:0007669"/>
    <property type="project" value="UniProtKB-UniRule"/>
</dbReference>
<dbReference type="InterPro" id="IPR015424">
    <property type="entry name" value="PyrdxlP-dep_Trfase"/>
</dbReference>
<comment type="pathway">
    <text evidence="2 11">Amino-acid biosynthesis; L-histidine biosynthesis; L-histidine from 5-phospho-alpha-D-ribose 1-diphosphate: step 7/9.</text>
</comment>
<dbReference type="InterPro" id="IPR001917">
    <property type="entry name" value="Aminotrans_II_pyridoxalP_BS"/>
</dbReference>
<evidence type="ECO:0000256" key="9">
    <source>
        <dbReference type="ARBA" id="ARBA00023102"/>
    </source>
</evidence>
<reference evidence="13 14" key="1">
    <citation type="submission" date="2018-08" db="EMBL/GenBank/DDBJ databases">
        <authorList>
            <person name="Khan S.A."/>
        </authorList>
    </citation>
    <scope>NUCLEOTIDE SEQUENCE [LARGE SCALE GENOMIC DNA]</scope>
    <source>
        <strain evidence="13 14">GTF-13</strain>
    </source>
</reference>
<dbReference type="NCBIfam" id="TIGR01141">
    <property type="entry name" value="hisC"/>
    <property type="match status" value="1"/>
</dbReference>
<dbReference type="RefSeq" id="WP_125017234.1">
    <property type="nucleotide sequence ID" value="NZ_QWEZ01000002.1"/>
</dbReference>
<keyword evidence="6 11" id="KW-0028">Amino-acid biosynthesis</keyword>
<evidence type="ECO:0000256" key="10">
    <source>
        <dbReference type="ARBA" id="ARBA00047481"/>
    </source>
</evidence>
<keyword evidence="14" id="KW-1185">Reference proteome</keyword>
<dbReference type="Gene3D" id="3.40.640.10">
    <property type="entry name" value="Type I PLP-dependent aspartate aminotransferase-like (Major domain)"/>
    <property type="match status" value="1"/>
</dbReference>
<dbReference type="EC" id="2.6.1.9" evidence="11"/>
<name>A0A3P3VJR3_9GAMM</name>